<name>A0ABQ5ND22_9MICO</name>
<accession>A0ABQ5ND22</accession>
<protein>
    <submittedName>
        <fullName evidence="2">Uncharacterized protein</fullName>
    </submittedName>
</protein>
<sequence>MEKNRAEEPERPAAVDAEEALREADAAAGAAKAEANRWGGADKKPTEPKDRFW</sequence>
<evidence type="ECO:0000256" key="1">
    <source>
        <dbReference type="SAM" id="MobiDB-lite"/>
    </source>
</evidence>
<feature type="compositionally biased region" description="Basic and acidic residues" evidence="1">
    <location>
        <begin position="40"/>
        <end position="53"/>
    </location>
</feature>
<feature type="region of interest" description="Disordered" evidence="1">
    <location>
        <begin position="1"/>
        <end position="53"/>
    </location>
</feature>
<organism evidence="2 3">
    <name type="scientific">Microbacterium arabinogalactanolyticum</name>
    <dbReference type="NCBI Taxonomy" id="69365"/>
    <lineage>
        <taxon>Bacteria</taxon>
        <taxon>Bacillati</taxon>
        <taxon>Actinomycetota</taxon>
        <taxon>Actinomycetes</taxon>
        <taxon>Micrococcales</taxon>
        <taxon>Microbacteriaceae</taxon>
        <taxon>Microbacterium</taxon>
    </lineage>
</organism>
<proteinExistence type="predicted"/>
<dbReference type="RefSeq" id="WP_285630038.1">
    <property type="nucleotide sequence ID" value="NZ_BAAAUK010000001.1"/>
</dbReference>
<keyword evidence="3" id="KW-1185">Reference proteome</keyword>
<reference evidence="2" key="1">
    <citation type="submission" date="2022-08" db="EMBL/GenBank/DDBJ databases">
        <title>Draft genome sequence of Microbacterium arabinogalactanolyticum JCM 9171.</title>
        <authorList>
            <person name="Fujita K."/>
            <person name="Ishiwata A."/>
            <person name="Fushinobu S."/>
        </authorList>
    </citation>
    <scope>NUCLEOTIDE SEQUENCE</scope>
    <source>
        <strain evidence="2">JCM 9171</strain>
    </source>
</reference>
<dbReference type="Proteomes" id="UP001165068">
    <property type="component" value="Unassembled WGS sequence"/>
</dbReference>
<gene>
    <name evidence="2" type="ORF">MIAR_01670</name>
</gene>
<comment type="caution">
    <text evidence="2">The sequence shown here is derived from an EMBL/GenBank/DDBJ whole genome shotgun (WGS) entry which is preliminary data.</text>
</comment>
<evidence type="ECO:0000313" key="3">
    <source>
        <dbReference type="Proteomes" id="UP001165068"/>
    </source>
</evidence>
<feature type="compositionally biased region" description="Basic and acidic residues" evidence="1">
    <location>
        <begin position="1"/>
        <end position="25"/>
    </location>
</feature>
<dbReference type="EMBL" id="BRZC01000002">
    <property type="protein sequence ID" value="GLC83579.1"/>
    <property type="molecule type" value="Genomic_DNA"/>
</dbReference>
<evidence type="ECO:0000313" key="2">
    <source>
        <dbReference type="EMBL" id="GLC83579.1"/>
    </source>
</evidence>